<dbReference type="Proteomes" id="UP001530293">
    <property type="component" value="Unassembled WGS sequence"/>
</dbReference>
<organism evidence="2 3">
    <name type="scientific">Discostella pseudostelligera</name>
    <dbReference type="NCBI Taxonomy" id="259834"/>
    <lineage>
        <taxon>Eukaryota</taxon>
        <taxon>Sar</taxon>
        <taxon>Stramenopiles</taxon>
        <taxon>Ochrophyta</taxon>
        <taxon>Bacillariophyta</taxon>
        <taxon>Coscinodiscophyceae</taxon>
        <taxon>Thalassiosirophycidae</taxon>
        <taxon>Stephanodiscales</taxon>
        <taxon>Stephanodiscaceae</taxon>
        <taxon>Discostella</taxon>
    </lineage>
</organism>
<dbReference type="AlphaFoldDB" id="A0ABD3MLA6"/>
<keyword evidence="1" id="KW-0732">Signal</keyword>
<keyword evidence="3" id="KW-1185">Reference proteome</keyword>
<dbReference type="EMBL" id="JALLBG020000118">
    <property type="protein sequence ID" value="KAL3763643.1"/>
    <property type="molecule type" value="Genomic_DNA"/>
</dbReference>
<gene>
    <name evidence="2" type="ORF">ACHAWU_009067</name>
</gene>
<comment type="caution">
    <text evidence="2">The sequence shown here is derived from an EMBL/GenBank/DDBJ whole genome shotgun (WGS) entry which is preliminary data.</text>
</comment>
<accession>A0ABD3MLA6</accession>
<name>A0ABD3MLA6_9STRA</name>
<evidence type="ECO:0000313" key="3">
    <source>
        <dbReference type="Proteomes" id="UP001530293"/>
    </source>
</evidence>
<feature type="signal peptide" evidence="1">
    <location>
        <begin position="1"/>
        <end position="24"/>
    </location>
</feature>
<evidence type="ECO:0000313" key="2">
    <source>
        <dbReference type="EMBL" id="KAL3763643.1"/>
    </source>
</evidence>
<proteinExistence type="predicted"/>
<sequence length="167" mass="18657">MKISAAVATSLAVIATASMELVSSFTTSPSYPSSTHNNFYPISHNSLQFQPLPLPLHLHRRRHLPSPPPLQAGGWGNNQERPVLNEEFGGVNGSPIYDTYEIEDRGQFMQRVNNERKSLRIKKAADLLEVARIAGVELKRKEKDPSKLDLFDAEDLKGDDEYLDVSI</sequence>
<feature type="chain" id="PRO_5044797327" evidence="1">
    <location>
        <begin position="25"/>
        <end position="167"/>
    </location>
</feature>
<evidence type="ECO:0000256" key="1">
    <source>
        <dbReference type="SAM" id="SignalP"/>
    </source>
</evidence>
<reference evidence="2 3" key="1">
    <citation type="submission" date="2024-10" db="EMBL/GenBank/DDBJ databases">
        <title>Updated reference genomes for cyclostephanoid diatoms.</title>
        <authorList>
            <person name="Roberts W.R."/>
            <person name="Alverson A.J."/>
        </authorList>
    </citation>
    <scope>NUCLEOTIDE SEQUENCE [LARGE SCALE GENOMIC DNA]</scope>
    <source>
        <strain evidence="2 3">AJA232-27</strain>
    </source>
</reference>
<protein>
    <submittedName>
        <fullName evidence="2">Uncharacterized protein</fullName>
    </submittedName>
</protein>